<organism evidence="1 2">
    <name type="scientific">Pleurodeles waltl</name>
    <name type="common">Iberian ribbed newt</name>
    <dbReference type="NCBI Taxonomy" id="8319"/>
    <lineage>
        <taxon>Eukaryota</taxon>
        <taxon>Metazoa</taxon>
        <taxon>Chordata</taxon>
        <taxon>Craniata</taxon>
        <taxon>Vertebrata</taxon>
        <taxon>Euteleostomi</taxon>
        <taxon>Amphibia</taxon>
        <taxon>Batrachia</taxon>
        <taxon>Caudata</taxon>
        <taxon>Salamandroidea</taxon>
        <taxon>Salamandridae</taxon>
        <taxon>Pleurodelinae</taxon>
        <taxon>Pleurodeles</taxon>
    </lineage>
</organism>
<gene>
    <name evidence="1" type="ORF">NDU88_011058</name>
</gene>
<evidence type="ECO:0008006" key="3">
    <source>
        <dbReference type="Google" id="ProtNLM"/>
    </source>
</evidence>
<proteinExistence type="predicted"/>
<reference evidence="1" key="1">
    <citation type="journal article" date="2022" name="bioRxiv">
        <title>Sequencing and chromosome-scale assembly of the giantPleurodeles waltlgenome.</title>
        <authorList>
            <person name="Brown T."/>
            <person name="Elewa A."/>
            <person name="Iarovenko S."/>
            <person name="Subramanian E."/>
            <person name="Araus A.J."/>
            <person name="Petzold A."/>
            <person name="Susuki M."/>
            <person name="Suzuki K.-i.T."/>
            <person name="Hayashi T."/>
            <person name="Toyoda A."/>
            <person name="Oliveira C."/>
            <person name="Osipova E."/>
            <person name="Leigh N.D."/>
            <person name="Simon A."/>
            <person name="Yun M.H."/>
        </authorList>
    </citation>
    <scope>NUCLEOTIDE SEQUENCE</scope>
    <source>
        <strain evidence="1">20211129_DDA</strain>
        <tissue evidence="1">Liver</tissue>
    </source>
</reference>
<evidence type="ECO:0000313" key="1">
    <source>
        <dbReference type="EMBL" id="KAJ1158367.1"/>
    </source>
</evidence>
<comment type="caution">
    <text evidence="1">The sequence shown here is derived from an EMBL/GenBank/DDBJ whole genome shotgun (WGS) entry which is preliminary data.</text>
</comment>
<keyword evidence="2" id="KW-1185">Reference proteome</keyword>
<name>A0AAV7S140_PLEWA</name>
<protein>
    <recommendedName>
        <fullName evidence="3">Secreted peptide</fullName>
    </recommendedName>
</protein>
<evidence type="ECO:0000313" key="2">
    <source>
        <dbReference type="Proteomes" id="UP001066276"/>
    </source>
</evidence>
<dbReference type="EMBL" id="JANPWB010000009">
    <property type="protein sequence ID" value="KAJ1158367.1"/>
    <property type="molecule type" value="Genomic_DNA"/>
</dbReference>
<sequence length="77" mass="8266">MATAAGGGPTALVVFAVLAVCHERSATKIPALSLLLCLSPIAFGTTSLRNRHFFHGTETSLQLHREIRHNTPTGRDQ</sequence>
<dbReference type="Proteomes" id="UP001066276">
    <property type="component" value="Chromosome 5"/>
</dbReference>
<accession>A0AAV7S140</accession>
<dbReference type="AlphaFoldDB" id="A0AAV7S140"/>